<evidence type="ECO:0000313" key="3">
    <source>
        <dbReference type="Proteomes" id="UP000266673"/>
    </source>
</evidence>
<organism evidence="2 3">
    <name type="scientific">Gigaspora rosea</name>
    <dbReference type="NCBI Taxonomy" id="44941"/>
    <lineage>
        <taxon>Eukaryota</taxon>
        <taxon>Fungi</taxon>
        <taxon>Fungi incertae sedis</taxon>
        <taxon>Mucoromycota</taxon>
        <taxon>Glomeromycotina</taxon>
        <taxon>Glomeromycetes</taxon>
        <taxon>Diversisporales</taxon>
        <taxon>Gigasporaceae</taxon>
        <taxon>Gigaspora</taxon>
    </lineage>
</organism>
<feature type="compositionally biased region" description="Low complexity" evidence="1">
    <location>
        <begin position="14"/>
        <end position="25"/>
    </location>
</feature>
<keyword evidence="3" id="KW-1185">Reference proteome</keyword>
<reference evidence="2 3" key="1">
    <citation type="submission" date="2018-06" db="EMBL/GenBank/DDBJ databases">
        <title>Comparative genomics reveals the genomic features of Rhizophagus irregularis, R. cerebriforme, R. diaphanum and Gigaspora rosea, and their symbiotic lifestyle signature.</title>
        <authorList>
            <person name="Morin E."/>
            <person name="San Clemente H."/>
            <person name="Chen E.C.H."/>
            <person name="De La Providencia I."/>
            <person name="Hainaut M."/>
            <person name="Kuo A."/>
            <person name="Kohler A."/>
            <person name="Murat C."/>
            <person name="Tang N."/>
            <person name="Roy S."/>
            <person name="Loubradou J."/>
            <person name="Henrissat B."/>
            <person name="Grigoriev I.V."/>
            <person name="Corradi N."/>
            <person name="Roux C."/>
            <person name="Martin F.M."/>
        </authorList>
    </citation>
    <scope>NUCLEOTIDE SEQUENCE [LARGE SCALE GENOMIC DNA]</scope>
    <source>
        <strain evidence="2 3">DAOM 194757</strain>
    </source>
</reference>
<gene>
    <name evidence="2" type="ORF">C2G38_2033329</name>
</gene>
<accession>A0A397VS09</accession>
<dbReference type="AlphaFoldDB" id="A0A397VS09"/>
<proteinExistence type="predicted"/>
<protein>
    <submittedName>
        <fullName evidence="2">Uncharacterized protein</fullName>
    </submittedName>
</protein>
<evidence type="ECO:0000313" key="2">
    <source>
        <dbReference type="EMBL" id="RIB22733.1"/>
    </source>
</evidence>
<name>A0A397VS09_9GLOM</name>
<dbReference type="Proteomes" id="UP000266673">
    <property type="component" value="Unassembled WGS sequence"/>
</dbReference>
<comment type="caution">
    <text evidence="2">The sequence shown here is derived from an EMBL/GenBank/DDBJ whole genome shotgun (WGS) entry which is preliminary data.</text>
</comment>
<evidence type="ECO:0000256" key="1">
    <source>
        <dbReference type="SAM" id="MobiDB-lite"/>
    </source>
</evidence>
<feature type="region of interest" description="Disordered" evidence="1">
    <location>
        <begin position="1"/>
        <end position="35"/>
    </location>
</feature>
<dbReference type="EMBL" id="QKWP01000295">
    <property type="protein sequence ID" value="RIB22733.1"/>
    <property type="molecule type" value="Genomic_DNA"/>
</dbReference>
<sequence length="124" mass="13753">MSKKGPRNPTITRNESSTFNESSETIATSQAKPTMYKIRTEQKNPKKGGAVPCIQIYNGLTVKKFVSAGTVELAQKRKTAAGSTHVWYARNSAIMKRTASGNNLKDRNKHKKKKGKEGNSIRKE</sequence>
<feature type="region of interest" description="Disordered" evidence="1">
    <location>
        <begin position="97"/>
        <end position="124"/>
    </location>
</feature>